<dbReference type="GO" id="GO:0006334">
    <property type="term" value="P:nucleosome assembly"/>
    <property type="evidence" value="ECO:0007669"/>
    <property type="project" value="InterPro"/>
</dbReference>
<evidence type="ECO:0000313" key="4">
    <source>
        <dbReference type="EMBL" id="OAA55450.1"/>
    </source>
</evidence>
<feature type="region of interest" description="Disordered" evidence="3">
    <location>
        <begin position="285"/>
        <end position="309"/>
    </location>
</feature>
<evidence type="ECO:0000313" key="5">
    <source>
        <dbReference type="Proteomes" id="UP000076744"/>
    </source>
</evidence>
<comment type="caution">
    <text evidence="4">The sequence shown here is derived from an EMBL/GenBank/DDBJ whole genome shotgun (WGS) entry which is preliminary data.</text>
</comment>
<sequence>MSDDKMDIPVSYGKLQELEDDFEEVEVELLRQQAKLSAGLYEKRAKVIADIPNFWPLVLEQSPPELDECVQPTDSAVLLNSLVGVSVERFELPAGGDPRSVAITLTFSDNEYFSNSSLTKKFWWRYAKDGWSGLVSEPVPIAWKSAEKDLTGGMLDLACRLREAERKQGKKLEDDQEPKKALLAKMEATGLGGVSFFAWFGYRGRDVSEEESKEAFKEELAKREKRKAGEDVPEDDEDDEEDDFDEYETEIFPTGDDVAICIAEDVWPNAIKYFITAMEHDALSDVDFEESDEEMEEADDEHANKKRKA</sequence>
<dbReference type="InterPro" id="IPR002164">
    <property type="entry name" value="NAP_family"/>
</dbReference>
<protein>
    <submittedName>
        <fullName evidence="4">NAP family protein</fullName>
    </submittedName>
</protein>
<evidence type="ECO:0000256" key="3">
    <source>
        <dbReference type="SAM" id="MobiDB-lite"/>
    </source>
</evidence>
<comment type="similarity">
    <text evidence="1 2">Belongs to the nucleosome assembly protein (NAP) family.</text>
</comment>
<name>A0A162MFG7_CORFA</name>
<reference evidence="4 5" key="1">
    <citation type="journal article" date="2016" name="Genome Biol. Evol.">
        <title>Divergent and convergent evolution of fungal pathogenicity.</title>
        <authorList>
            <person name="Shang Y."/>
            <person name="Xiao G."/>
            <person name="Zheng P."/>
            <person name="Cen K."/>
            <person name="Zhan S."/>
            <person name="Wang C."/>
        </authorList>
    </citation>
    <scope>NUCLEOTIDE SEQUENCE [LARGE SCALE GENOMIC DNA]</scope>
    <source>
        <strain evidence="4 5">ARSEF 2679</strain>
    </source>
</reference>
<gene>
    <name evidence="4" type="ORF">ISF_07961</name>
</gene>
<feature type="compositionally biased region" description="Acidic residues" evidence="3">
    <location>
        <begin position="231"/>
        <end position="244"/>
    </location>
</feature>
<evidence type="ECO:0000256" key="2">
    <source>
        <dbReference type="RuleBase" id="RU003876"/>
    </source>
</evidence>
<dbReference type="OrthoDB" id="19419at2759"/>
<dbReference type="RefSeq" id="XP_018701303.1">
    <property type="nucleotide sequence ID" value="XM_018851564.1"/>
</dbReference>
<feature type="region of interest" description="Disordered" evidence="3">
    <location>
        <begin position="221"/>
        <end position="244"/>
    </location>
</feature>
<dbReference type="SUPFAM" id="SSF143113">
    <property type="entry name" value="NAP-like"/>
    <property type="match status" value="1"/>
</dbReference>
<dbReference type="STRING" id="1081104.A0A162MFG7"/>
<keyword evidence="5" id="KW-1185">Reference proteome</keyword>
<dbReference type="PANTHER" id="PTHR11875">
    <property type="entry name" value="TESTIS-SPECIFIC Y-ENCODED PROTEIN"/>
    <property type="match status" value="1"/>
</dbReference>
<feature type="compositionally biased region" description="Basic and acidic residues" evidence="3">
    <location>
        <begin position="221"/>
        <end position="230"/>
    </location>
</feature>
<dbReference type="InterPro" id="IPR037231">
    <property type="entry name" value="NAP-like_sf"/>
</dbReference>
<dbReference type="EMBL" id="AZHB01000025">
    <property type="protein sequence ID" value="OAA55450.1"/>
    <property type="molecule type" value="Genomic_DNA"/>
</dbReference>
<organism evidence="4 5">
    <name type="scientific">Cordyceps fumosorosea (strain ARSEF 2679)</name>
    <name type="common">Isaria fumosorosea</name>
    <dbReference type="NCBI Taxonomy" id="1081104"/>
    <lineage>
        <taxon>Eukaryota</taxon>
        <taxon>Fungi</taxon>
        <taxon>Dikarya</taxon>
        <taxon>Ascomycota</taxon>
        <taxon>Pezizomycotina</taxon>
        <taxon>Sordariomycetes</taxon>
        <taxon>Hypocreomycetidae</taxon>
        <taxon>Hypocreales</taxon>
        <taxon>Cordycipitaceae</taxon>
        <taxon>Cordyceps</taxon>
    </lineage>
</organism>
<feature type="compositionally biased region" description="Acidic residues" evidence="3">
    <location>
        <begin position="285"/>
        <end position="300"/>
    </location>
</feature>
<dbReference type="Proteomes" id="UP000076744">
    <property type="component" value="Unassembled WGS sequence"/>
</dbReference>
<dbReference type="GO" id="GO:0005634">
    <property type="term" value="C:nucleus"/>
    <property type="evidence" value="ECO:0007669"/>
    <property type="project" value="InterPro"/>
</dbReference>
<proteinExistence type="inferred from homology"/>
<dbReference type="Gene3D" id="3.30.1120.90">
    <property type="entry name" value="Nucleosome assembly protein"/>
    <property type="match status" value="1"/>
</dbReference>
<evidence type="ECO:0000256" key="1">
    <source>
        <dbReference type="ARBA" id="ARBA00009947"/>
    </source>
</evidence>
<dbReference type="AlphaFoldDB" id="A0A162MFG7"/>
<dbReference type="Pfam" id="PF00956">
    <property type="entry name" value="NAP"/>
    <property type="match status" value="1"/>
</dbReference>
<accession>A0A162MFG7</accession>
<dbReference type="GeneID" id="30024253"/>